<accession>A0AAN6ZRQ2</accession>
<dbReference type="RefSeq" id="XP_062641129.1">
    <property type="nucleotide sequence ID" value="XM_062779081.1"/>
</dbReference>
<dbReference type="PANTHER" id="PTHR14614">
    <property type="entry name" value="HEPATOCELLULAR CARCINOMA-ASSOCIATED ANTIGEN"/>
    <property type="match status" value="1"/>
</dbReference>
<dbReference type="SUPFAM" id="SSF53335">
    <property type="entry name" value="S-adenosyl-L-methionine-dependent methyltransferases"/>
    <property type="match status" value="1"/>
</dbReference>
<proteinExistence type="predicted"/>
<evidence type="ECO:0000313" key="2">
    <source>
        <dbReference type="Proteomes" id="UP001302676"/>
    </source>
</evidence>
<name>A0AAN6ZRQ2_9PEZI</name>
<keyword evidence="2" id="KW-1185">Reference proteome</keyword>
<organism evidence="1 2">
    <name type="scientific">Dichotomopilus funicola</name>
    <dbReference type="NCBI Taxonomy" id="1934379"/>
    <lineage>
        <taxon>Eukaryota</taxon>
        <taxon>Fungi</taxon>
        <taxon>Dikarya</taxon>
        <taxon>Ascomycota</taxon>
        <taxon>Pezizomycotina</taxon>
        <taxon>Sordariomycetes</taxon>
        <taxon>Sordariomycetidae</taxon>
        <taxon>Sordariales</taxon>
        <taxon>Chaetomiaceae</taxon>
        <taxon>Dichotomopilus</taxon>
    </lineage>
</organism>
<keyword evidence="1" id="KW-0489">Methyltransferase</keyword>
<comment type="caution">
    <text evidence="1">The sequence shown here is derived from an EMBL/GenBank/DDBJ whole genome shotgun (WGS) entry which is preliminary data.</text>
</comment>
<dbReference type="GO" id="GO:0005829">
    <property type="term" value="C:cytosol"/>
    <property type="evidence" value="ECO:0007669"/>
    <property type="project" value="TreeGrafter"/>
</dbReference>
<dbReference type="PANTHER" id="PTHR14614:SF156">
    <property type="entry name" value="PROTEIN-LYSINE N-METHYLTRANSFERASE EFM2"/>
    <property type="match status" value="1"/>
</dbReference>
<reference evidence="1" key="1">
    <citation type="journal article" date="2023" name="Mol. Phylogenet. Evol.">
        <title>Genome-scale phylogeny and comparative genomics of the fungal order Sordariales.</title>
        <authorList>
            <person name="Hensen N."/>
            <person name="Bonometti L."/>
            <person name="Westerberg I."/>
            <person name="Brannstrom I.O."/>
            <person name="Guillou S."/>
            <person name="Cros-Aarteil S."/>
            <person name="Calhoun S."/>
            <person name="Haridas S."/>
            <person name="Kuo A."/>
            <person name="Mondo S."/>
            <person name="Pangilinan J."/>
            <person name="Riley R."/>
            <person name="LaButti K."/>
            <person name="Andreopoulos B."/>
            <person name="Lipzen A."/>
            <person name="Chen C."/>
            <person name="Yan M."/>
            <person name="Daum C."/>
            <person name="Ng V."/>
            <person name="Clum A."/>
            <person name="Steindorff A."/>
            <person name="Ohm R.A."/>
            <person name="Martin F."/>
            <person name="Silar P."/>
            <person name="Natvig D.O."/>
            <person name="Lalanne C."/>
            <person name="Gautier V."/>
            <person name="Ament-Velasquez S.L."/>
            <person name="Kruys A."/>
            <person name="Hutchinson M.I."/>
            <person name="Powell A.J."/>
            <person name="Barry K."/>
            <person name="Miller A.N."/>
            <person name="Grigoriev I.V."/>
            <person name="Debuchy R."/>
            <person name="Gladieux P."/>
            <person name="Hiltunen Thoren M."/>
            <person name="Johannesson H."/>
        </authorList>
    </citation>
    <scope>NUCLEOTIDE SEQUENCE</scope>
    <source>
        <strain evidence="1">CBS 141.50</strain>
    </source>
</reference>
<evidence type="ECO:0000313" key="1">
    <source>
        <dbReference type="EMBL" id="KAK4147758.1"/>
    </source>
</evidence>
<sequence length="346" mass="38447">MLLPVAEDEFPHLWQRPSYEVLLARLQKLRVEPRVWGLRDSRAEILKDQAATAHDKREIISFLSTIISSSLGWLGDDDEREVIWEEASKRMSERCGRTAMGEITRCWPFSSRDYGAFDLTIREPPLVGDSLGLKTWGSSYALAQLLQDIAARCLTHLFVLGAMSSSHEVLELGSGTGLLGLAAACTWRTSVVLTDLPEIIPNLAYNVSLNQKVVEDRGGKVEATPLTWGSGREGTAAMFRELNRYKLIIVADPLYDDDHPDLLSAALDEQLSKCSDARALIMVPQRDEITQGLLNTLRDSLARSQNPLVCLEENVVAGQDDWGDDDNSSETSNIGFWWGVFGRGRA</sequence>
<keyword evidence="1" id="KW-0808">Transferase</keyword>
<dbReference type="Proteomes" id="UP001302676">
    <property type="component" value="Unassembled WGS sequence"/>
</dbReference>
<gene>
    <name evidence="1" type="ORF">C8A04DRAFT_24309</name>
</gene>
<protein>
    <submittedName>
        <fullName evidence="1">S-adenosylmethionine-dependent methyltransferase</fullName>
    </submittedName>
</protein>
<dbReference type="InterPro" id="IPR019410">
    <property type="entry name" value="Methyltransf_16"/>
</dbReference>
<dbReference type="InterPro" id="IPR029063">
    <property type="entry name" value="SAM-dependent_MTases_sf"/>
</dbReference>
<dbReference type="Pfam" id="PF10294">
    <property type="entry name" value="Methyltransf_16"/>
    <property type="match status" value="1"/>
</dbReference>
<dbReference type="GO" id="GO:0008757">
    <property type="term" value="F:S-adenosylmethionine-dependent methyltransferase activity"/>
    <property type="evidence" value="ECO:0007669"/>
    <property type="project" value="UniProtKB-ARBA"/>
</dbReference>
<dbReference type="EMBL" id="MU853555">
    <property type="protein sequence ID" value="KAK4147758.1"/>
    <property type="molecule type" value="Genomic_DNA"/>
</dbReference>
<dbReference type="GO" id="GO:0032259">
    <property type="term" value="P:methylation"/>
    <property type="evidence" value="ECO:0007669"/>
    <property type="project" value="UniProtKB-KW"/>
</dbReference>
<dbReference type="GeneID" id="87815694"/>
<reference evidence="1" key="2">
    <citation type="submission" date="2023-05" db="EMBL/GenBank/DDBJ databases">
        <authorList>
            <consortium name="Lawrence Berkeley National Laboratory"/>
            <person name="Steindorff A."/>
            <person name="Hensen N."/>
            <person name="Bonometti L."/>
            <person name="Westerberg I."/>
            <person name="Brannstrom I.O."/>
            <person name="Guillou S."/>
            <person name="Cros-Aarteil S."/>
            <person name="Calhoun S."/>
            <person name="Haridas S."/>
            <person name="Kuo A."/>
            <person name="Mondo S."/>
            <person name="Pangilinan J."/>
            <person name="Riley R."/>
            <person name="Labutti K."/>
            <person name="Andreopoulos B."/>
            <person name="Lipzen A."/>
            <person name="Chen C."/>
            <person name="Yanf M."/>
            <person name="Daum C."/>
            <person name="Ng V."/>
            <person name="Clum A."/>
            <person name="Ohm R."/>
            <person name="Martin F."/>
            <person name="Silar P."/>
            <person name="Natvig D."/>
            <person name="Lalanne C."/>
            <person name="Gautier V."/>
            <person name="Ament-Velasquez S.L."/>
            <person name="Kruys A."/>
            <person name="Hutchinson M.I."/>
            <person name="Powell A.J."/>
            <person name="Barry K."/>
            <person name="Miller A.N."/>
            <person name="Grigoriev I.V."/>
            <person name="Debuchy R."/>
            <person name="Gladieux P."/>
            <person name="Thoren M.H."/>
            <person name="Johannesson H."/>
        </authorList>
    </citation>
    <scope>NUCLEOTIDE SEQUENCE</scope>
    <source>
        <strain evidence="1">CBS 141.50</strain>
    </source>
</reference>
<dbReference type="AlphaFoldDB" id="A0AAN6ZRQ2"/>
<dbReference type="Gene3D" id="3.40.50.150">
    <property type="entry name" value="Vaccinia Virus protein VP39"/>
    <property type="match status" value="1"/>
</dbReference>